<dbReference type="InterPro" id="IPR035901">
    <property type="entry name" value="GIY-YIG_endonuc_sf"/>
</dbReference>
<dbReference type="SUPFAM" id="SSF82771">
    <property type="entry name" value="GIY-YIG endonuclease"/>
    <property type="match status" value="1"/>
</dbReference>
<proteinExistence type="predicted"/>
<evidence type="ECO:0008006" key="3">
    <source>
        <dbReference type="Google" id="ProtNLM"/>
    </source>
</evidence>
<evidence type="ECO:0000313" key="2">
    <source>
        <dbReference type="Proteomes" id="UP001165498"/>
    </source>
</evidence>
<accession>A0ABT1QVT6</accession>
<reference evidence="1" key="1">
    <citation type="submission" date="2022-07" db="EMBL/GenBank/DDBJ databases">
        <title>Tahibacter sp., a new gammaproteobacterium isolated from the silt sample collected at pig farm.</title>
        <authorList>
            <person name="Chen H."/>
        </authorList>
    </citation>
    <scope>NUCLEOTIDE SEQUENCE</scope>
    <source>
        <strain evidence="1">P2K</strain>
    </source>
</reference>
<dbReference type="RefSeq" id="WP_255915583.1">
    <property type="nucleotide sequence ID" value="NZ_JANFQO010000016.1"/>
</dbReference>
<name>A0ABT1QVT6_9GAMM</name>
<dbReference type="EMBL" id="JANFQO010000016">
    <property type="protein sequence ID" value="MCQ4166393.1"/>
    <property type="molecule type" value="Genomic_DNA"/>
</dbReference>
<comment type="caution">
    <text evidence="1">The sequence shown here is derived from an EMBL/GenBank/DDBJ whole genome shotgun (WGS) entry which is preliminary data.</text>
</comment>
<protein>
    <recommendedName>
        <fullName evidence="3">GIY-YIG domain-containing protein</fullName>
    </recommendedName>
</protein>
<gene>
    <name evidence="1" type="ORF">NM961_16865</name>
</gene>
<organism evidence="1 2">
    <name type="scientific">Tahibacter harae</name>
    <dbReference type="NCBI Taxonomy" id="2963937"/>
    <lineage>
        <taxon>Bacteria</taxon>
        <taxon>Pseudomonadati</taxon>
        <taxon>Pseudomonadota</taxon>
        <taxon>Gammaproteobacteria</taxon>
        <taxon>Lysobacterales</taxon>
        <taxon>Rhodanobacteraceae</taxon>
        <taxon>Tahibacter</taxon>
    </lineage>
</organism>
<sequence length="158" mass="17771">MNIVGQWHSPMLLKRRTGTSQYTTDLENIPKGPGVYVFTRKFGENYSVIYVGKAMNLFNRIAGQLNNNKLMTDLLQQKENAKAKNGGRFLLFCEIKPKSGQDKQKITALVEKALIQQFLLDGHPLVNIKSARRPSHSISFRGNQSSKNLSGKELVIHA</sequence>
<dbReference type="Proteomes" id="UP001165498">
    <property type="component" value="Unassembled WGS sequence"/>
</dbReference>
<keyword evidence="2" id="KW-1185">Reference proteome</keyword>
<evidence type="ECO:0000313" key="1">
    <source>
        <dbReference type="EMBL" id="MCQ4166393.1"/>
    </source>
</evidence>
<dbReference type="Gene3D" id="3.40.1440.10">
    <property type="entry name" value="GIY-YIG endonuclease"/>
    <property type="match status" value="1"/>
</dbReference>